<dbReference type="AlphaFoldDB" id="A0A368NEV3"/>
<dbReference type="InterPro" id="IPR009858">
    <property type="entry name" value="DUF1415"/>
</dbReference>
<sequence>MTDTVAAHPQTGVITKAVEHWLQQVVIGLNLCPFAAAPSRRGAVRIQVTTATSHAGLSDALLDEMILLDESPVEQLETSLLVIPEMLQRFDEYNQYLDLAEGLLEQYDRDGIYQIASFHPDYCFAGAAPDDAENLTNRAPYPILHLIREEQMERVLRHYPNPEQIPERNIRCVSDLTEQQKRELFAYLY</sequence>
<accession>A0A368NEV3</accession>
<gene>
    <name evidence="1" type="ORF">DU002_12555</name>
</gene>
<organism evidence="1 2">
    <name type="scientific">Corallincola holothuriorum</name>
    <dbReference type="NCBI Taxonomy" id="2282215"/>
    <lineage>
        <taxon>Bacteria</taxon>
        <taxon>Pseudomonadati</taxon>
        <taxon>Pseudomonadota</taxon>
        <taxon>Gammaproteobacteria</taxon>
        <taxon>Alteromonadales</taxon>
        <taxon>Psychromonadaceae</taxon>
        <taxon>Corallincola</taxon>
    </lineage>
</organism>
<evidence type="ECO:0000313" key="1">
    <source>
        <dbReference type="EMBL" id="RCU49177.1"/>
    </source>
</evidence>
<dbReference type="RefSeq" id="WP_114338737.1">
    <property type="nucleotide sequence ID" value="NZ_QPID01000007.1"/>
</dbReference>
<evidence type="ECO:0000313" key="2">
    <source>
        <dbReference type="Proteomes" id="UP000252558"/>
    </source>
</evidence>
<protein>
    <submittedName>
        <fullName evidence="1">DUF1415 domain-containing protein</fullName>
    </submittedName>
</protein>
<keyword evidence="2" id="KW-1185">Reference proteome</keyword>
<dbReference type="Proteomes" id="UP000252558">
    <property type="component" value="Unassembled WGS sequence"/>
</dbReference>
<dbReference type="OrthoDB" id="277390at2"/>
<comment type="caution">
    <text evidence="1">The sequence shown here is derived from an EMBL/GenBank/DDBJ whole genome shotgun (WGS) entry which is preliminary data.</text>
</comment>
<name>A0A368NEV3_9GAMM</name>
<reference evidence="1 2" key="1">
    <citation type="submission" date="2018-07" db="EMBL/GenBank/DDBJ databases">
        <title>Corallincola holothuriorum sp. nov., a new facultative anaerobe isolated from sea cucumber Apostichopus japonicus.</title>
        <authorList>
            <person name="Xia H."/>
        </authorList>
    </citation>
    <scope>NUCLEOTIDE SEQUENCE [LARGE SCALE GENOMIC DNA]</scope>
    <source>
        <strain evidence="1 2">C4</strain>
    </source>
</reference>
<proteinExistence type="predicted"/>
<dbReference type="Pfam" id="PF07209">
    <property type="entry name" value="DUF1415"/>
    <property type="match status" value="1"/>
</dbReference>
<dbReference type="EMBL" id="QPID01000007">
    <property type="protein sequence ID" value="RCU49177.1"/>
    <property type="molecule type" value="Genomic_DNA"/>
</dbReference>